<name>A0A9P6EG50_9AGAR</name>
<dbReference type="InterPro" id="IPR029060">
    <property type="entry name" value="PIN-like_dom_sf"/>
</dbReference>
<evidence type="ECO:0000256" key="10">
    <source>
        <dbReference type="ARBA" id="ARBA00022881"/>
    </source>
</evidence>
<keyword evidence="11" id="KW-0238">DNA-binding</keyword>
<dbReference type="GO" id="GO:0017108">
    <property type="term" value="F:5'-flap endonuclease activity"/>
    <property type="evidence" value="ECO:0007669"/>
    <property type="project" value="TreeGrafter"/>
</dbReference>
<feature type="region of interest" description="Disordered" evidence="14">
    <location>
        <begin position="85"/>
        <end position="106"/>
    </location>
</feature>
<evidence type="ECO:0000256" key="9">
    <source>
        <dbReference type="ARBA" id="ARBA00022842"/>
    </source>
</evidence>
<keyword evidence="12" id="KW-0234">DNA repair</keyword>
<dbReference type="InterPro" id="IPR037315">
    <property type="entry name" value="EXO1_H3TH"/>
</dbReference>
<evidence type="ECO:0000256" key="2">
    <source>
        <dbReference type="ARBA" id="ARBA00004123"/>
    </source>
</evidence>
<evidence type="ECO:0000256" key="12">
    <source>
        <dbReference type="ARBA" id="ARBA00023204"/>
    </source>
</evidence>
<dbReference type="Pfam" id="PF00867">
    <property type="entry name" value="XPG_I"/>
    <property type="match status" value="1"/>
</dbReference>
<evidence type="ECO:0000313" key="17">
    <source>
        <dbReference type="EMBL" id="KAF9528435.1"/>
    </source>
</evidence>
<dbReference type="GO" id="GO:0046872">
    <property type="term" value="F:metal ion binding"/>
    <property type="evidence" value="ECO:0007669"/>
    <property type="project" value="UniProtKB-KW"/>
</dbReference>
<dbReference type="InterPro" id="IPR019974">
    <property type="entry name" value="XPG_CS"/>
</dbReference>
<dbReference type="SMART" id="SM00485">
    <property type="entry name" value="XPGN"/>
    <property type="match status" value="1"/>
</dbReference>
<dbReference type="InterPro" id="IPR006086">
    <property type="entry name" value="XPG-I_dom"/>
</dbReference>
<keyword evidence="18" id="KW-1185">Reference proteome</keyword>
<evidence type="ECO:0000259" key="15">
    <source>
        <dbReference type="SMART" id="SM00484"/>
    </source>
</evidence>
<keyword evidence="4" id="KW-0540">Nuclease</keyword>
<organism evidence="17 18">
    <name type="scientific">Crepidotus variabilis</name>
    <dbReference type="NCBI Taxonomy" id="179855"/>
    <lineage>
        <taxon>Eukaryota</taxon>
        <taxon>Fungi</taxon>
        <taxon>Dikarya</taxon>
        <taxon>Basidiomycota</taxon>
        <taxon>Agaricomycotina</taxon>
        <taxon>Agaricomycetes</taxon>
        <taxon>Agaricomycetidae</taxon>
        <taxon>Agaricales</taxon>
        <taxon>Agaricineae</taxon>
        <taxon>Crepidotaceae</taxon>
        <taxon>Crepidotus</taxon>
    </lineage>
</organism>
<dbReference type="SMART" id="SM00484">
    <property type="entry name" value="XPGI"/>
    <property type="match status" value="1"/>
</dbReference>
<accession>A0A9P6EG50</accession>
<comment type="cofactor">
    <cofactor evidence="1">
        <name>Mg(2+)</name>
        <dbReference type="ChEBI" id="CHEBI:18420"/>
    </cofactor>
</comment>
<evidence type="ECO:0000256" key="7">
    <source>
        <dbReference type="ARBA" id="ARBA00022801"/>
    </source>
</evidence>
<evidence type="ECO:0000256" key="6">
    <source>
        <dbReference type="ARBA" id="ARBA00022763"/>
    </source>
</evidence>
<keyword evidence="10" id="KW-0267">Excision nuclease</keyword>
<dbReference type="GO" id="GO:0035312">
    <property type="term" value="F:5'-3' DNA exonuclease activity"/>
    <property type="evidence" value="ECO:0007669"/>
    <property type="project" value="InterPro"/>
</dbReference>
<evidence type="ECO:0000256" key="4">
    <source>
        <dbReference type="ARBA" id="ARBA00022722"/>
    </source>
</evidence>
<dbReference type="GO" id="GO:0003677">
    <property type="term" value="F:DNA binding"/>
    <property type="evidence" value="ECO:0007669"/>
    <property type="project" value="UniProtKB-KW"/>
</dbReference>
<dbReference type="SUPFAM" id="SSF88723">
    <property type="entry name" value="PIN domain-like"/>
    <property type="match status" value="1"/>
</dbReference>
<dbReference type="GO" id="GO:0005634">
    <property type="term" value="C:nucleus"/>
    <property type="evidence" value="ECO:0007669"/>
    <property type="project" value="UniProtKB-SubCell"/>
</dbReference>
<keyword evidence="7" id="KW-0378">Hydrolase</keyword>
<evidence type="ECO:0000256" key="14">
    <source>
        <dbReference type="SAM" id="MobiDB-lite"/>
    </source>
</evidence>
<sequence length="318" mass="35309">MGISGLLPALKSIQVTRHLEEYSGKRVAVDAYGWLHKGLYTCATELATGKGSHKYVDYAMHRVRLLKHYGIRPYIVFDGGPLPAKKGTENERKQKREENLAKGKALTAQGKHTQARECYIKSVDVTPQMAFQLIKATEGVSYVVAPYEADSQMAYLELSGIADAVLTEDSDLLVFGCKTVLYKFDSVANTVVSITREDFGSVMASASDPSSISLYGWSDAQFRAMAILSGCDYLSSIPGIGLKTANNLLRKWKTPEQVVKAIALEGKKSVPNGYWKEFMKAEKCFLHQRVYCPLQEKLVNLSEISGNWNPDWDAYVGR</sequence>
<dbReference type="InterPro" id="IPR008918">
    <property type="entry name" value="HhH2"/>
</dbReference>
<feature type="compositionally biased region" description="Basic and acidic residues" evidence="14">
    <location>
        <begin position="86"/>
        <end position="101"/>
    </location>
</feature>
<proteinExistence type="inferred from homology"/>
<dbReference type="CDD" id="cd09857">
    <property type="entry name" value="PIN_EXO1"/>
    <property type="match status" value="1"/>
</dbReference>
<dbReference type="SMART" id="SM00279">
    <property type="entry name" value="HhH2"/>
    <property type="match status" value="1"/>
</dbReference>
<dbReference type="Gene3D" id="1.10.150.20">
    <property type="entry name" value="5' to 3' exonuclease, C-terminal subdomain"/>
    <property type="match status" value="1"/>
</dbReference>
<dbReference type="SUPFAM" id="SSF47807">
    <property type="entry name" value="5' to 3' exonuclease, C-terminal subdomain"/>
    <property type="match status" value="1"/>
</dbReference>
<dbReference type="CDD" id="cd09908">
    <property type="entry name" value="H3TH_EXO1"/>
    <property type="match status" value="1"/>
</dbReference>
<keyword evidence="5" id="KW-0479">Metal-binding</keyword>
<gene>
    <name evidence="17" type="ORF">CPB83DRAFT_766833</name>
</gene>
<dbReference type="InterPro" id="IPR044752">
    <property type="entry name" value="PIN-like_EXO1"/>
</dbReference>
<reference evidence="17" key="1">
    <citation type="submission" date="2020-11" db="EMBL/GenBank/DDBJ databases">
        <authorList>
            <consortium name="DOE Joint Genome Institute"/>
            <person name="Ahrendt S."/>
            <person name="Riley R."/>
            <person name="Andreopoulos W."/>
            <person name="Labutti K."/>
            <person name="Pangilinan J."/>
            <person name="Ruiz-Duenas F.J."/>
            <person name="Barrasa J.M."/>
            <person name="Sanchez-Garcia M."/>
            <person name="Camarero S."/>
            <person name="Miyauchi S."/>
            <person name="Serrano A."/>
            <person name="Linde D."/>
            <person name="Babiker R."/>
            <person name="Drula E."/>
            <person name="Ayuso-Fernandez I."/>
            <person name="Pacheco R."/>
            <person name="Padilla G."/>
            <person name="Ferreira P."/>
            <person name="Barriuso J."/>
            <person name="Kellner H."/>
            <person name="Castanera R."/>
            <person name="Alfaro M."/>
            <person name="Ramirez L."/>
            <person name="Pisabarro A.G."/>
            <person name="Kuo A."/>
            <person name="Tritt A."/>
            <person name="Lipzen A."/>
            <person name="He G."/>
            <person name="Yan M."/>
            <person name="Ng V."/>
            <person name="Cullen D."/>
            <person name="Martin F."/>
            <person name="Rosso M.-N."/>
            <person name="Henrissat B."/>
            <person name="Hibbett D."/>
            <person name="Martinez A.T."/>
            <person name="Grigoriev I.V."/>
        </authorList>
    </citation>
    <scope>NUCLEOTIDE SEQUENCE</scope>
    <source>
        <strain evidence="17">CBS 506.95</strain>
    </source>
</reference>
<evidence type="ECO:0000313" key="18">
    <source>
        <dbReference type="Proteomes" id="UP000807306"/>
    </source>
</evidence>
<evidence type="ECO:0000256" key="8">
    <source>
        <dbReference type="ARBA" id="ARBA00022839"/>
    </source>
</evidence>
<dbReference type="InterPro" id="IPR036279">
    <property type="entry name" value="5-3_exonuclease_C_sf"/>
</dbReference>
<dbReference type="FunFam" id="3.40.50.1010:FF:000002">
    <property type="entry name" value="Exonuclease 1, putative"/>
    <property type="match status" value="1"/>
</dbReference>
<comment type="subcellular location">
    <subcellularLocation>
        <location evidence="2">Nucleus</location>
    </subcellularLocation>
</comment>
<feature type="domain" description="XPG-I" evidence="15">
    <location>
        <begin position="136"/>
        <end position="205"/>
    </location>
</feature>
<feature type="domain" description="XPG N-terminal" evidence="16">
    <location>
        <begin position="1"/>
        <end position="99"/>
    </location>
</feature>
<evidence type="ECO:0000256" key="13">
    <source>
        <dbReference type="ARBA" id="ARBA00023242"/>
    </source>
</evidence>
<dbReference type="PROSITE" id="PS00841">
    <property type="entry name" value="XPG_1"/>
    <property type="match status" value="1"/>
</dbReference>
<dbReference type="InterPro" id="IPR006085">
    <property type="entry name" value="XPG_DNA_repair_N"/>
</dbReference>
<evidence type="ECO:0000256" key="5">
    <source>
        <dbReference type="ARBA" id="ARBA00022723"/>
    </source>
</evidence>
<keyword evidence="13" id="KW-0539">Nucleus</keyword>
<dbReference type="Gene3D" id="3.40.50.1010">
    <property type="entry name" value="5'-nuclease"/>
    <property type="match status" value="1"/>
</dbReference>
<protein>
    <submittedName>
        <fullName evidence="17">PIN domain-like protein</fullName>
    </submittedName>
</protein>
<dbReference type="EMBL" id="MU157853">
    <property type="protein sequence ID" value="KAF9528435.1"/>
    <property type="molecule type" value="Genomic_DNA"/>
</dbReference>
<dbReference type="PANTHER" id="PTHR11081">
    <property type="entry name" value="FLAP ENDONUCLEASE FAMILY MEMBER"/>
    <property type="match status" value="1"/>
</dbReference>
<keyword evidence="9" id="KW-0460">Magnesium</keyword>
<dbReference type="PANTHER" id="PTHR11081:SF65">
    <property type="entry name" value="DNA DAMAGE-INDUCIBLE PROTEIN DIN7-RELATED"/>
    <property type="match status" value="1"/>
</dbReference>
<keyword evidence="6" id="KW-0227">DNA damage</keyword>
<comment type="similarity">
    <text evidence="3">Belongs to the XPG/RAD2 endonuclease family. EXO1 subfamily.</text>
</comment>
<dbReference type="OrthoDB" id="26491at2759"/>
<dbReference type="AlphaFoldDB" id="A0A9P6EG50"/>
<dbReference type="InterPro" id="IPR006084">
    <property type="entry name" value="XPG/Rad2"/>
</dbReference>
<comment type="caution">
    <text evidence="17">The sequence shown here is derived from an EMBL/GenBank/DDBJ whole genome shotgun (WGS) entry which is preliminary data.</text>
</comment>
<keyword evidence="8" id="KW-0269">Exonuclease</keyword>
<evidence type="ECO:0000256" key="1">
    <source>
        <dbReference type="ARBA" id="ARBA00001946"/>
    </source>
</evidence>
<dbReference type="GO" id="GO:0006281">
    <property type="term" value="P:DNA repair"/>
    <property type="evidence" value="ECO:0007669"/>
    <property type="project" value="UniProtKB-KW"/>
</dbReference>
<dbReference type="Proteomes" id="UP000807306">
    <property type="component" value="Unassembled WGS sequence"/>
</dbReference>
<evidence type="ECO:0000259" key="16">
    <source>
        <dbReference type="SMART" id="SM00485"/>
    </source>
</evidence>
<dbReference type="Pfam" id="PF00752">
    <property type="entry name" value="XPG_N"/>
    <property type="match status" value="1"/>
</dbReference>
<dbReference type="PRINTS" id="PR00853">
    <property type="entry name" value="XPGRADSUPER"/>
</dbReference>
<dbReference type="FunFam" id="1.10.150.20:FF:000011">
    <property type="entry name" value="exonuclease 1"/>
    <property type="match status" value="1"/>
</dbReference>
<evidence type="ECO:0000256" key="11">
    <source>
        <dbReference type="ARBA" id="ARBA00023125"/>
    </source>
</evidence>
<evidence type="ECO:0000256" key="3">
    <source>
        <dbReference type="ARBA" id="ARBA00010563"/>
    </source>
</evidence>